<feature type="region of interest" description="Disordered" evidence="1">
    <location>
        <begin position="1"/>
        <end position="45"/>
    </location>
</feature>
<dbReference type="AlphaFoldDB" id="A0A822XRM1"/>
<name>A0A822XRM1_NELNU</name>
<dbReference type="PANTHER" id="PTHR35132:SF1">
    <property type="entry name" value="SERINE_ARGININE REPETITIVE MATRIX-LIKE PROTEIN"/>
    <property type="match status" value="1"/>
</dbReference>
<dbReference type="Proteomes" id="UP000607653">
    <property type="component" value="Unassembled WGS sequence"/>
</dbReference>
<protein>
    <submittedName>
        <fullName evidence="2">Uncharacterized protein</fullName>
    </submittedName>
</protein>
<proteinExistence type="predicted"/>
<reference evidence="2 3" key="1">
    <citation type="journal article" date="2020" name="Mol. Biol. Evol.">
        <title>Distinct Expression and Methylation Patterns for Genes with Different Fates following a Single Whole-Genome Duplication in Flowering Plants.</title>
        <authorList>
            <person name="Shi T."/>
            <person name="Rahmani R.S."/>
            <person name="Gugger P.F."/>
            <person name="Wang M."/>
            <person name="Li H."/>
            <person name="Zhang Y."/>
            <person name="Li Z."/>
            <person name="Wang Q."/>
            <person name="Van de Peer Y."/>
            <person name="Marchal K."/>
            <person name="Chen J."/>
        </authorList>
    </citation>
    <scope>NUCLEOTIDE SEQUENCE [LARGE SCALE GENOMIC DNA]</scope>
    <source>
        <tissue evidence="2">Leaf</tissue>
    </source>
</reference>
<organism evidence="2 3">
    <name type="scientific">Nelumbo nucifera</name>
    <name type="common">Sacred lotus</name>
    <dbReference type="NCBI Taxonomy" id="4432"/>
    <lineage>
        <taxon>Eukaryota</taxon>
        <taxon>Viridiplantae</taxon>
        <taxon>Streptophyta</taxon>
        <taxon>Embryophyta</taxon>
        <taxon>Tracheophyta</taxon>
        <taxon>Spermatophyta</taxon>
        <taxon>Magnoliopsida</taxon>
        <taxon>Proteales</taxon>
        <taxon>Nelumbonaceae</taxon>
        <taxon>Nelumbo</taxon>
    </lineage>
</organism>
<sequence>MGAHFQEGCMERTAVTSSTTTNNHEDRDKDKKKERKSSSGTNTTELHINVWPFSWSRSAGSSGNQPKMAAEGQLLGWLVASLVYAVTQLVSTSFENGQVVLVEVESMWGGVAQFGKYGVEARRKKLQASGLECR</sequence>
<keyword evidence="3" id="KW-1185">Reference proteome</keyword>
<dbReference type="PANTHER" id="PTHR35132">
    <property type="entry name" value="SERINE/ARGININE REPETITIVE MATRIX-LIKE PROTEIN"/>
    <property type="match status" value="1"/>
</dbReference>
<dbReference type="EMBL" id="DUZY01000001">
    <property type="protein sequence ID" value="DAD22967.1"/>
    <property type="molecule type" value="Genomic_DNA"/>
</dbReference>
<comment type="caution">
    <text evidence="2">The sequence shown here is derived from an EMBL/GenBank/DDBJ whole genome shotgun (WGS) entry which is preliminary data.</text>
</comment>
<gene>
    <name evidence="2" type="ORF">HUJ06_024430</name>
</gene>
<accession>A0A822XRM1</accession>
<evidence type="ECO:0000313" key="2">
    <source>
        <dbReference type="EMBL" id="DAD22967.1"/>
    </source>
</evidence>
<evidence type="ECO:0000313" key="3">
    <source>
        <dbReference type="Proteomes" id="UP000607653"/>
    </source>
</evidence>
<evidence type="ECO:0000256" key="1">
    <source>
        <dbReference type="SAM" id="MobiDB-lite"/>
    </source>
</evidence>